<gene>
    <name evidence="6" type="primary">BPH1_0</name>
    <name evidence="6" type="ORF">Cantr_05490</name>
</gene>
<protein>
    <submittedName>
        <fullName evidence="6">Beige 1</fullName>
    </submittedName>
</protein>
<dbReference type="SUPFAM" id="SSF49899">
    <property type="entry name" value="Concanavalin A-like lectins/glucanases"/>
    <property type="match status" value="1"/>
</dbReference>
<name>A0A367XS13_9ASCO</name>
<evidence type="ECO:0000313" key="7">
    <source>
        <dbReference type="Proteomes" id="UP000253472"/>
    </source>
</evidence>
<dbReference type="SMART" id="SM00320">
    <property type="entry name" value="WD40"/>
    <property type="match status" value="2"/>
</dbReference>
<comment type="caution">
    <text evidence="6">The sequence shown here is derived from an EMBL/GenBank/DDBJ whole genome shotgun (WGS) entry which is preliminary data.</text>
</comment>
<dbReference type="PANTHER" id="PTHR13743">
    <property type="entry name" value="BEIGE/BEACH-RELATED"/>
    <property type="match status" value="1"/>
</dbReference>
<dbReference type="STRING" id="5486.A0A367XS13"/>
<dbReference type="CDD" id="cd01201">
    <property type="entry name" value="PH_BEACH"/>
    <property type="match status" value="1"/>
</dbReference>
<dbReference type="InterPro" id="IPR001680">
    <property type="entry name" value="WD40_rpt"/>
</dbReference>
<feature type="repeat" description="WD" evidence="3">
    <location>
        <begin position="2049"/>
        <end position="2081"/>
    </location>
</feature>
<dbReference type="PANTHER" id="PTHR13743:SF123">
    <property type="entry name" value="PROTEIN FAN"/>
    <property type="match status" value="1"/>
</dbReference>
<dbReference type="SMART" id="SM01026">
    <property type="entry name" value="Beach"/>
    <property type="match status" value="1"/>
</dbReference>
<dbReference type="Pfam" id="PF14844">
    <property type="entry name" value="PH_BEACH"/>
    <property type="match status" value="1"/>
</dbReference>
<dbReference type="PROSITE" id="PS50082">
    <property type="entry name" value="WD_REPEATS_2"/>
    <property type="match status" value="2"/>
</dbReference>
<feature type="domain" description="BEACH" evidence="4">
    <location>
        <begin position="1628"/>
        <end position="1922"/>
    </location>
</feature>
<dbReference type="EMBL" id="QLNQ01000029">
    <property type="protein sequence ID" value="RCK55990.1"/>
    <property type="molecule type" value="Genomic_DNA"/>
</dbReference>
<dbReference type="InterPro" id="IPR036372">
    <property type="entry name" value="BEACH_dom_sf"/>
</dbReference>
<dbReference type="InterPro" id="IPR013320">
    <property type="entry name" value="ConA-like_dom_sf"/>
</dbReference>
<dbReference type="Gene3D" id="1.10.1540.10">
    <property type="entry name" value="BEACH domain"/>
    <property type="match status" value="1"/>
</dbReference>
<dbReference type="CDD" id="cd06071">
    <property type="entry name" value="Beach"/>
    <property type="match status" value="1"/>
</dbReference>
<evidence type="ECO:0000256" key="3">
    <source>
        <dbReference type="PROSITE-ProRule" id="PRU00221"/>
    </source>
</evidence>
<feature type="domain" description="BEACH-type PH" evidence="5">
    <location>
        <begin position="1448"/>
        <end position="1579"/>
    </location>
</feature>
<dbReference type="InterPro" id="IPR015943">
    <property type="entry name" value="WD40/YVTN_repeat-like_dom_sf"/>
</dbReference>
<dbReference type="InterPro" id="IPR050865">
    <property type="entry name" value="BEACH_Domain"/>
</dbReference>
<evidence type="ECO:0000259" key="5">
    <source>
        <dbReference type="PROSITE" id="PS51783"/>
    </source>
</evidence>
<feature type="repeat" description="WD" evidence="3">
    <location>
        <begin position="2003"/>
        <end position="2034"/>
    </location>
</feature>
<dbReference type="InterPro" id="IPR036322">
    <property type="entry name" value="WD40_repeat_dom_sf"/>
</dbReference>
<reference evidence="6 7" key="1">
    <citation type="submission" date="2018-06" db="EMBL/GenBank/DDBJ databases">
        <title>Whole genome sequencing of Candida tropicalis (genome annotated by CSBL at Korea University).</title>
        <authorList>
            <person name="Ahn J."/>
        </authorList>
    </citation>
    <scope>NUCLEOTIDE SEQUENCE [LARGE SCALE GENOMIC DNA]</scope>
    <source>
        <strain evidence="6 7">ATCC 20962</strain>
    </source>
</reference>
<dbReference type="Gene3D" id="2.60.120.200">
    <property type="match status" value="1"/>
</dbReference>
<dbReference type="PROSITE" id="PS51783">
    <property type="entry name" value="PH_BEACH"/>
    <property type="match status" value="1"/>
</dbReference>
<dbReference type="Gene3D" id="2.30.29.30">
    <property type="entry name" value="Pleckstrin-homology domain (PH domain)/Phosphotyrosine-binding domain (PTB)"/>
    <property type="match status" value="1"/>
</dbReference>
<dbReference type="InterPro" id="IPR000409">
    <property type="entry name" value="BEACH_dom"/>
</dbReference>
<keyword evidence="1 3" id="KW-0853">WD repeat</keyword>
<evidence type="ECO:0000256" key="1">
    <source>
        <dbReference type="ARBA" id="ARBA00022574"/>
    </source>
</evidence>
<dbReference type="PROSITE" id="PS50197">
    <property type="entry name" value="BEACH"/>
    <property type="match status" value="1"/>
</dbReference>
<dbReference type="InterPro" id="IPR023362">
    <property type="entry name" value="PH-BEACH_dom"/>
</dbReference>
<dbReference type="FunFam" id="1.10.1540.10:FF:000002">
    <property type="entry name" value="WD repeat and FYVE domain containing 3"/>
    <property type="match status" value="1"/>
</dbReference>
<dbReference type="InterPro" id="IPR011993">
    <property type="entry name" value="PH-like_dom_sf"/>
</dbReference>
<dbReference type="Gene3D" id="2.130.10.10">
    <property type="entry name" value="YVTN repeat-like/Quinoprotein amine dehydrogenase"/>
    <property type="match status" value="1"/>
</dbReference>
<dbReference type="OrthoDB" id="26681at2759"/>
<accession>A0A367XS13</accession>
<proteinExistence type="predicted"/>
<dbReference type="Proteomes" id="UP000253472">
    <property type="component" value="Unassembled WGS sequence"/>
</dbReference>
<dbReference type="SUPFAM" id="SSF81837">
    <property type="entry name" value="BEACH domain"/>
    <property type="match status" value="1"/>
</dbReference>
<keyword evidence="7" id="KW-1185">Reference proteome</keyword>
<sequence length="2255" mass="257887">MSSGTSREEQELQVIDLVYQNFLSLNIDQDLLVNWQVELLDKLSDFSSLSSIVSNDIIIDVDMVDFDNVPNVSCILDRLEAAFDDEDDFKIIVLEILICLISLSYRIRIVLSPVLDQLIDLFLTKLKSGSDFAVGDIQKPSVVSQYMRLIILFMDLGCDTKQFKRLINQLMVKKSPRMTLILLELLSQTFTKYPSQFPFLSIVKQLNYSFNKDTSLKRAFTIHSWLKINHQLHNSNEDPITLFTLSSSGSTNDDENNGTLLKVQIINYNQFKIEIKNNINGSRIRYSFNQKLLDLHKNQGFVHFVLTCDNYATLNLYIDGEYSESIPCPDLHKYLKNWNKVSVSETRDDITLKSDEIVLRNLTILNTNLSYEWVSLLYNLGLGFSWDVKDLTHETTLSLLNQLSYQGLFNVTVKCNEIKEQTNTNNSATNLFGAGHTSSRSTLAAFGGNLRYHHHHHNHHNRKTNTLVRKEKIANSLTRIRDEYVVFDSNTYFQELICESNKHGRTSQSNSLSFNNPNTIYQAFNIVGGTSLLLKVLETSLEVSDAELRDALVYTTLTLLFTVLSNNWRLNKEFESFEGYDILSVLLTKYKELNKELTFQLHNEEQTTTSLFNALLRYSGHDFENPYESAVVNLLSYRILNLNFDLHYGTSSFNYLLFQIHMLLHTSRHKEYNYHELRNMKLLRKLVHFLKELKIDDFNISQSFREQLAQTLAGILELDASVETIMSLSQYIVYALYNGESSTECGIITFQVLTDYLCDPSTSIKTLKKFSRSIHVHLILLLFRFQGSELVIDCGIRLITKLLKVLGTPIIKKFFQLNRGLDVLTLFLKDWWLHDTILYSIFLAAFGIDTEVTHILKSSKSKTLVDAIKLNANDLNQLVMPDFLILLNNLVLNSMYTLNLKSGKLLGSNPPTPDRRNMEENVTLSLNTLHLINQYVDSVSLGFETVKPLQKFYTSKEFLEGITELLGYLRLSLKWENADVQKSMTSTYDKLIKVIANFYISNLSNDTFLLSFDKLSDFTKKLLLDLVFPKVLDHINQFITVSNFVFNEKQFFDNTIQLLHHYNEELLKQKYYVSYQDFDAFLVCAISTSDIGIGHNISYLKRMLGDNIVIKFLRLVSDTDLMFDQSIENLDCILKELLYRQTTSMSKDVVSNEQLVHIITLLLGIVLTTGPNDELSNPELPFNYLRTFYLMRQDEFPGIIDHMNYDKNLVGDFFNNLVTKNDSETLMRLQKYPPFVKSVIKESHLLKELYAKTDYQKVSSMITVTLHNGGKLGQMSNIYIKSFEKDCELMKNQIMNSELIKFNRLVQDNEENIKHAIATYHGLKTEITRLFNENDSHSKNYVLDYIENADRMRRRLVVEDQIPESERLTYNIDIPLKRIDSFTDASFIHEYDYAISATGIDTLSISNDDMPSGDDAFELIDSNDEAIEESEHSNAFEDKNRKVSRSLFFGDQIVTIWNISQVNGLVPIESLMILGLSHLYLIENYILSKDGNVIDVNDAPEELRDPILQLVNSQSNNILKNENKLHRSKNWSLDKLSCISKRQFLLRDIALEMFFSDGASILITCMSTKDRDAIYSKLCTFASGKGIDYDLTQALQSSSANAYYTGGSTSASSASFLSSKLVSALSQSGLSSSISFLEATKKWKMGEMSNFYYLMIINTLAGRTFNDLSQYPVFPWVIADYTSETLDLSDPRTFRDLSKPMGAQTTTRANKFKERFEALDSLNDRDAPAFHYGTHYSSAMIVTSFLIRLKPYVQSYLLLQGGKFDHADRLFNSVEKAWLSASKDNTTDVRELTPEFYYLPEFLVNSNNFEFGKLQNGESSHDVQLPPWANGDPKVFIAKNREALESSYVSANLHLWIDLIFGYKQNGEEAVRALNVFHHLSYNGAINLDNISDETEKRAVIGMINNFGQTPSKLFTKPHPMKDVLNLPNYYLTLFDGDTTNLKTAFESKMNAPIVKLEMSSKNAKRWVGRQSCISCEDDLLIRKAKKLKYESGSLLINDTLFLNLHTSNITTLLQLGHKLLVTGSSDGTVYVWKCNLRPSTNLANMAILRGHLASILRIVFSKSFKFGASIDSDGYVIIWDFIRFQFVRKLAPPSSKLVDRAPLLTVSNDSGNFATVHFADNQALLRLFTVNGEHVIKKVIEYASDNPVTAISFANANTTMVDTDKTLNLNRHIYWSNEIFAISRKKTVEIWELVQDDSNWTFKNMDQVDFGDKISGDITAIELFKCSEVDHDDKLIRGELKLIVGDSVGKVYTL</sequence>
<evidence type="ECO:0000256" key="2">
    <source>
        <dbReference type="ARBA" id="ARBA00022737"/>
    </source>
</evidence>
<dbReference type="SUPFAM" id="SSF50978">
    <property type="entry name" value="WD40 repeat-like"/>
    <property type="match status" value="1"/>
</dbReference>
<dbReference type="Pfam" id="PF02138">
    <property type="entry name" value="Beach"/>
    <property type="match status" value="1"/>
</dbReference>
<dbReference type="SUPFAM" id="SSF50729">
    <property type="entry name" value="PH domain-like"/>
    <property type="match status" value="1"/>
</dbReference>
<evidence type="ECO:0000259" key="4">
    <source>
        <dbReference type="PROSITE" id="PS50197"/>
    </source>
</evidence>
<keyword evidence="2" id="KW-0677">Repeat</keyword>
<organism evidence="6 7">
    <name type="scientific">Candida viswanathii</name>
    <dbReference type="NCBI Taxonomy" id="5486"/>
    <lineage>
        <taxon>Eukaryota</taxon>
        <taxon>Fungi</taxon>
        <taxon>Dikarya</taxon>
        <taxon>Ascomycota</taxon>
        <taxon>Saccharomycotina</taxon>
        <taxon>Pichiomycetes</taxon>
        <taxon>Debaryomycetaceae</taxon>
        <taxon>Candida/Lodderomyces clade</taxon>
        <taxon>Candida</taxon>
    </lineage>
</organism>
<evidence type="ECO:0000313" key="6">
    <source>
        <dbReference type="EMBL" id="RCK55990.1"/>
    </source>
</evidence>